<dbReference type="STRING" id="1529.SAMN04487885_10191"/>
<dbReference type="GO" id="GO:0030983">
    <property type="term" value="F:mismatched DNA binding"/>
    <property type="evidence" value="ECO:0007669"/>
    <property type="project" value="InterPro"/>
</dbReference>
<dbReference type="PANTHER" id="PTHR48466:SF2">
    <property type="entry name" value="OS10G0509000 PROTEIN"/>
    <property type="match status" value="1"/>
</dbReference>
<dbReference type="CDD" id="cd03280">
    <property type="entry name" value="ABC_MutS2"/>
    <property type="match status" value="1"/>
</dbReference>
<sequence>MNKKSLKVLEFEKIKETLKKYTASSAGKALIEELEPYESSYEVRRALKETEEALKLLGKKGNPPFEGLYDVRDAIERAGKGGTLMAGSILKIGNMLRCARNLKDYIGRKEQEEAYPLLENICEGIVPLKSLENSIFNIIISEEEIADSASTTLYNIRKALREKNSSIRDKVNDFIRSNSKYLQENLYTMRGERYVVPVKAEFKGSVNGLVHDQSSSGATLFMEPITLVKLNNDIKELMLKEKAEIERLLAELSAKIYENINAVNIDSKIVWEMDFIFAKAKYASDINGICPEVNDDGSFDIVEGRHPLIDRNIVVPSSMELGKEFTSVVITGPNTGGKTVTLKTIGLMHIMALSGILIPARENSSIAFYKEIFADIGDEQSIEQSLSTFSSHMTNIVNIIEKADKESLVLFDELGAGTDPTEGAALAISILEYLKNRRVKIIATTHYSELKVYGLKTDGVENASVEFDVETLKPTYRLLLGIPGKSNAFEISKRLGLIDNIIDDARTLISTDSLKFEDVIENLQSKSIKAERDAMLASSLKEQSMTLKEEYEKKLKSLEKVREREINEAKREARNLLRAAKEDADKILKDMRDLEKLGYSSEARGLLEIERKKLKDKLEKHEEKIDLSSKTKGKGIKEVKLGMDVMLPSLNQKVTIISMPDSKGEVQVQAGIMKINVKVKDLTEISSTEDIKQNKIKSKREVKLNMRTTSSSVDLRGMDGQEAEYTVDKYLDEAYLAGLPEVSIIHGKGTGILRKVINDLLKAHPHVKNYRLGEYGEGGSGVTIVQLK</sequence>
<dbReference type="FunFam" id="3.40.50.300:FF:000830">
    <property type="entry name" value="Endonuclease MutS2"/>
    <property type="match status" value="1"/>
</dbReference>
<evidence type="ECO:0000256" key="4">
    <source>
        <dbReference type="ARBA" id="ARBA00022759"/>
    </source>
</evidence>
<dbReference type="InterPro" id="IPR036063">
    <property type="entry name" value="Smr_dom_sf"/>
</dbReference>
<dbReference type="Proteomes" id="UP000182135">
    <property type="component" value="Unassembled WGS sequence"/>
</dbReference>
<dbReference type="EC" id="3.1.-.-" evidence="9"/>
<comment type="function">
    <text evidence="9">Endonuclease that is involved in the suppression of homologous recombination and thus may have a key role in the control of bacterial genetic diversity.</text>
</comment>
<dbReference type="NCBIfam" id="TIGR01069">
    <property type="entry name" value="mutS2"/>
    <property type="match status" value="1"/>
</dbReference>
<dbReference type="SMART" id="SM00463">
    <property type="entry name" value="SMR"/>
    <property type="match status" value="1"/>
</dbReference>
<evidence type="ECO:0000256" key="6">
    <source>
        <dbReference type="ARBA" id="ARBA00022840"/>
    </source>
</evidence>
<dbReference type="PIRSF" id="PIRSF005814">
    <property type="entry name" value="MutS_YshD"/>
    <property type="match status" value="1"/>
</dbReference>
<dbReference type="GO" id="GO:0004519">
    <property type="term" value="F:endonuclease activity"/>
    <property type="evidence" value="ECO:0007669"/>
    <property type="project" value="UniProtKB-UniRule"/>
</dbReference>
<evidence type="ECO:0000256" key="5">
    <source>
        <dbReference type="ARBA" id="ARBA00022801"/>
    </source>
</evidence>
<evidence type="ECO:0000256" key="7">
    <source>
        <dbReference type="ARBA" id="ARBA00022884"/>
    </source>
</evidence>
<evidence type="ECO:0000256" key="10">
    <source>
        <dbReference type="SAM" id="Coils"/>
    </source>
</evidence>
<dbReference type="Pfam" id="PF20297">
    <property type="entry name" value="MSSS"/>
    <property type="match status" value="1"/>
</dbReference>
<keyword evidence="6 9" id="KW-0067">ATP-binding</keyword>
<dbReference type="PROSITE" id="PS50828">
    <property type="entry name" value="SMR"/>
    <property type="match status" value="1"/>
</dbReference>
<reference evidence="11 12" key="1">
    <citation type="submission" date="2016-10" db="EMBL/GenBank/DDBJ databases">
        <authorList>
            <person name="de Groot N.N."/>
        </authorList>
    </citation>
    <scope>NUCLEOTIDE SEQUENCE [LARGE SCALE GENOMIC DNA]</scope>
    <source>
        <strain evidence="11 12">NLAE-zl-G419</strain>
    </source>
</reference>
<dbReference type="GO" id="GO:0045910">
    <property type="term" value="P:negative regulation of DNA recombination"/>
    <property type="evidence" value="ECO:0007669"/>
    <property type="project" value="InterPro"/>
</dbReference>
<dbReference type="EMBL" id="FOOE01000001">
    <property type="protein sequence ID" value="SFF49290.1"/>
    <property type="molecule type" value="Genomic_DNA"/>
</dbReference>
<gene>
    <name evidence="9" type="primary">mutS2</name>
    <name evidence="9" type="synonym">rqcU</name>
    <name evidence="11" type="ORF">SAMN04487885_10191</name>
</gene>
<dbReference type="InterPro" id="IPR000432">
    <property type="entry name" value="DNA_mismatch_repair_MutS_C"/>
</dbReference>
<dbReference type="HAMAP" id="MF_00092">
    <property type="entry name" value="MutS2"/>
    <property type="match status" value="1"/>
</dbReference>
<keyword evidence="5 9" id="KW-0378">Hydrolase</keyword>
<dbReference type="PROSITE" id="PS00486">
    <property type="entry name" value="DNA_MISMATCH_REPAIR_2"/>
    <property type="match status" value="1"/>
</dbReference>
<dbReference type="Pfam" id="PF00488">
    <property type="entry name" value="MutS_V"/>
    <property type="match status" value="1"/>
</dbReference>
<feature type="binding site" evidence="9">
    <location>
        <begin position="332"/>
        <end position="339"/>
    </location>
    <ligand>
        <name>ATP</name>
        <dbReference type="ChEBI" id="CHEBI:30616"/>
    </ligand>
</feature>
<keyword evidence="7 9" id="KW-0694">RNA-binding</keyword>
<dbReference type="InterPro" id="IPR005747">
    <property type="entry name" value="MutS2"/>
</dbReference>
<dbReference type="PANTHER" id="PTHR48466">
    <property type="entry name" value="OS10G0509000 PROTEIN-RELATED"/>
    <property type="match status" value="1"/>
</dbReference>
<dbReference type="GO" id="GO:0006298">
    <property type="term" value="P:mismatch repair"/>
    <property type="evidence" value="ECO:0007669"/>
    <property type="project" value="InterPro"/>
</dbReference>
<comment type="subunit">
    <text evidence="9">Homodimer. Binds to stalled ribosomes, contacting rRNA.</text>
</comment>
<keyword evidence="3 9" id="KW-0547">Nucleotide-binding</keyword>
<dbReference type="SMART" id="SM00534">
    <property type="entry name" value="MUTSac"/>
    <property type="match status" value="1"/>
</dbReference>
<evidence type="ECO:0000256" key="9">
    <source>
        <dbReference type="HAMAP-Rule" id="MF_00092"/>
    </source>
</evidence>
<dbReference type="InterPro" id="IPR007696">
    <property type="entry name" value="DNA_mismatch_repair_MutS_core"/>
</dbReference>
<dbReference type="Pfam" id="PF01713">
    <property type="entry name" value="Smr"/>
    <property type="match status" value="1"/>
</dbReference>
<dbReference type="SMART" id="SM00533">
    <property type="entry name" value="MUTSd"/>
    <property type="match status" value="1"/>
</dbReference>
<evidence type="ECO:0000256" key="3">
    <source>
        <dbReference type="ARBA" id="ARBA00022741"/>
    </source>
</evidence>
<dbReference type="OrthoDB" id="9808166at2"/>
<dbReference type="GO" id="GO:0140664">
    <property type="term" value="F:ATP-dependent DNA damage sensor activity"/>
    <property type="evidence" value="ECO:0007669"/>
    <property type="project" value="InterPro"/>
</dbReference>
<dbReference type="GO" id="GO:0072344">
    <property type="term" value="P:rescue of stalled ribosome"/>
    <property type="evidence" value="ECO:0007669"/>
    <property type="project" value="UniProtKB-UniRule"/>
</dbReference>
<accession>A0A1I2J5J9</accession>
<dbReference type="Gene3D" id="3.40.50.300">
    <property type="entry name" value="P-loop containing nucleotide triphosphate hydrolases"/>
    <property type="match status" value="1"/>
</dbReference>
<dbReference type="GO" id="GO:0043023">
    <property type="term" value="F:ribosomal large subunit binding"/>
    <property type="evidence" value="ECO:0007669"/>
    <property type="project" value="UniProtKB-UniRule"/>
</dbReference>
<name>A0A1I2J5J9_9CLOT</name>
<dbReference type="GO" id="GO:0019843">
    <property type="term" value="F:rRNA binding"/>
    <property type="evidence" value="ECO:0007669"/>
    <property type="project" value="UniProtKB-UniRule"/>
</dbReference>
<dbReference type="GO" id="GO:0016887">
    <property type="term" value="F:ATP hydrolysis activity"/>
    <property type="evidence" value="ECO:0007669"/>
    <property type="project" value="InterPro"/>
</dbReference>
<proteinExistence type="inferred from homology"/>
<dbReference type="SUPFAM" id="SSF160443">
    <property type="entry name" value="SMR domain-like"/>
    <property type="match status" value="1"/>
</dbReference>
<evidence type="ECO:0000256" key="1">
    <source>
        <dbReference type="ARBA" id="ARBA00022722"/>
    </source>
</evidence>
<dbReference type="InterPro" id="IPR045076">
    <property type="entry name" value="MutS"/>
</dbReference>
<dbReference type="SUPFAM" id="SSF48334">
    <property type="entry name" value="DNA repair protein MutS, domain III"/>
    <property type="match status" value="1"/>
</dbReference>
<feature type="coiled-coil region" evidence="10">
    <location>
        <begin position="541"/>
        <end position="631"/>
    </location>
</feature>
<dbReference type="InterPro" id="IPR046893">
    <property type="entry name" value="MSSS"/>
</dbReference>
<dbReference type="Gene3D" id="3.30.1370.110">
    <property type="match status" value="1"/>
</dbReference>
<dbReference type="InterPro" id="IPR036187">
    <property type="entry name" value="DNA_mismatch_repair_MutS_sf"/>
</dbReference>
<dbReference type="AlphaFoldDB" id="A0A1I2J5J9"/>
<evidence type="ECO:0000313" key="12">
    <source>
        <dbReference type="Proteomes" id="UP000182135"/>
    </source>
</evidence>
<dbReference type="RefSeq" id="WP_027638304.1">
    <property type="nucleotide sequence ID" value="NZ_FOOE01000001.1"/>
</dbReference>
<keyword evidence="10" id="KW-0175">Coiled coil</keyword>
<dbReference type="InterPro" id="IPR027417">
    <property type="entry name" value="P-loop_NTPase"/>
</dbReference>
<dbReference type="InterPro" id="IPR002625">
    <property type="entry name" value="Smr_dom"/>
</dbReference>
<organism evidence="11 12">
    <name type="scientific">Clostridium cadaveris</name>
    <dbReference type="NCBI Taxonomy" id="1529"/>
    <lineage>
        <taxon>Bacteria</taxon>
        <taxon>Bacillati</taxon>
        <taxon>Bacillota</taxon>
        <taxon>Clostridia</taxon>
        <taxon>Eubacteriales</taxon>
        <taxon>Clostridiaceae</taxon>
        <taxon>Clostridium</taxon>
    </lineage>
</organism>
<dbReference type="GO" id="GO:0005524">
    <property type="term" value="F:ATP binding"/>
    <property type="evidence" value="ECO:0007669"/>
    <property type="project" value="UniProtKB-UniRule"/>
</dbReference>
<protein>
    <recommendedName>
        <fullName evidence="9">Endonuclease MutS2</fullName>
        <ecNumber evidence="9">3.1.-.-</ecNumber>
    </recommendedName>
    <alternativeName>
        <fullName evidence="9">Ribosome-associated protein quality control-upstream factor</fullName>
        <shortName evidence="9">RQC-upstream factor</shortName>
        <shortName evidence="9">RqcU</shortName>
        <ecNumber evidence="9">3.6.4.-</ecNumber>
    </alternativeName>
</protein>
<keyword evidence="12" id="KW-1185">Reference proteome</keyword>
<evidence type="ECO:0000256" key="2">
    <source>
        <dbReference type="ARBA" id="ARBA00022730"/>
    </source>
</evidence>
<keyword evidence="4 9" id="KW-0255">Endonuclease</keyword>
<comment type="similarity">
    <text evidence="9">Belongs to the DNA mismatch repair MutS family. MutS2 subfamily.</text>
</comment>
<evidence type="ECO:0000256" key="8">
    <source>
        <dbReference type="ARBA" id="ARBA00023125"/>
    </source>
</evidence>
<dbReference type="EC" id="3.6.4.-" evidence="9"/>
<comment type="function">
    <text evidence="9">Acts as a ribosome collision sensor, splitting the ribosome into its 2 subunits. Detects stalled/collided 70S ribosomes which it binds and splits by an ATP-hydrolysis driven conformational change. Acts upstream of the ribosome quality control system (RQC), a ribosome-associated complex that mediates the extraction of incompletely synthesized nascent chains from stalled ribosomes and their subsequent degradation. Probably generates substrates for RQC.</text>
</comment>
<dbReference type="eggNOG" id="COG1193">
    <property type="taxonomic scope" value="Bacteria"/>
</dbReference>
<keyword evidence="1 9" id="KW-0540">Nuclease</keyword>
<evidence type="ECO:0000313" key="11">
    <source>
        <dbReference type="EMBL" id="SFF49290.1"/>
    </source>
</evidence>
<dbReference type="FunFam" id="3.30.1370.110:FF:000007">
    <property type="entry name" value="Endonuclease MutS2"/>
    <property type="match status" value="1"/>
</dbReference>
<keyword evidence="2 9" id="KW-0699">rRNA-binding</keyword>
<keyword evidence="8 9" id="KW-0238">DNA-binding</keyword>
<dbReference type="SUPFAM" id="SSF52540">
    <property type="entry name" value="P-loop containing nucleoside triphosphate hydrolases"/>
    <property type="match status" value="1"/>
</dbReference>